<dbReference type="Pfam" id="PF16289">
    <property type="entry name" value="PIN_12"/>
    <property type="match status" value="1"/>
</dbReference>
<evidence type="ECO:0000259" key="1">
    <source>
        <dbReference type="Pfam" id="PF16289"/>
    </source>
</evidence>
<organism evidence="2 3">
    <name type="scientific">Streptomyces plicatus</name>
    <dbReference type="NCBI Taxonomy" id="1922"/>
    <lineage>
        <taxon>Bacteria</taxon>
        <taxon>Bacillati</taxon>
        <taxon>Actinomycetota</taxon>
        <taxon>Actinomycetes</taxon>
        <taxon>Kitasatosporales</taxon>
        <taxon>Streptomycetaceae</taxon>
        <taxon>Streptomyces</taxon>
        <taxon>Streptomyces rochei group</taxon>
    </lineage>
</organism>
<sequence length="405" mass="44385">MIILDTSILRSISPESSSADLLHAIKAICGQHIAMPWVVMEELAAQQAIKYQELHERAVQAVEALQHGTPWRMAVEVGECDTERVREHWRHRWGSLIGVIPTSDETLRQAIYREANRLPPCKESKGQKTGSRDAAIWLSAVEYAEEHPDETVFFVSANTKDFGDGTSYPYPMNKDIADAGVADRFILMTSLDEVASHFTEPAEVDEGLVAEILGSAAVLQDMAETAEVVFPAPFDPTFQCAIPVSDGQTVIEQARNWQTVEADLGSADDIRAYRIGKQEWCTASVEWHITGFVQSEWFGLTWGAVTWKTAVLFNLDPQNPSLTVLREAPPHPSGDDALRALGIPCPDATTVERALASLRQAANAAADATRAWPSGGLSGLPRTYEGAMVRQARGQRMRMGETSAG</sequence>
<gene>
    <name evidence="2" type="ORF">ACFQFF_28775</name>
</gene>
<dbReference type="InterPro" id="IPR032557">
    <property type="entry name" value="DUF4935"/>
</dbReference>
<proteinExistence type="predicted"/>
<keyword evidence="3" id="KW-1185">Reference proteome</keyword>
<name>A0ABW1Y4G7_STRPL</name>
<evidence type="ECO:0000313" key="2">
    <source>
        <dbReference type="EMBL" id="MFC6505367.1"/>
    </source>
</evidence>
<dbReference type="Proteomes" id="UP001596321">
    <property type="component" value="Unassembled WGS sequence"/>
</dbReference>
<dbReference type="RefSeq" id="WP_125537066.1">
    <property type="nucleotide sequence ID" value="NZ_BMUJ01000018.1"/>
</dbReference>
<protein>
    <submittedName>
        <fullName evidence="2">PIN domain-containing protein</fullName>
    </submittedName>
</protein>
<feature type="domain" description="DUF4935" evidence="1">
    <location>
        <begin position="2"/>
        <end position="162"/>
    </location>
</feature>
<accession>A0ABW1Y4G7</accession>
<evidence type="ECO:0000313" key="3">
    <source>
        <dbReference type="Proteomes" id="UP001596321"/>
    </source>
</evidence>
<reference evidence="3" key="1">
    <citation type="journal article" date="2019" name="Int. J. Syst. Evol. Microbiol.">
        <title>The Global Catalogue of Microorganisms (GCM) 10K type strain sequencing project: providing services to taxonomists for standard genome sequencing and annotation.</title>
        <authorList>
            <consortium name="The Broad Institute Genomics Platform"/>
            <consortium name="The Broad Institute Genome Sequencing Center for Infectious Disease"/>
            <person name="Wu L."/>
            <person name="Ma J."/>
        </authorList>
    </citation>
    <scope>NUCLEOTIDE SEQUENCE [LARGE SCALE GENOMIC DNA]</scope>
    <source>
        <strain evidence="3">JCM 4504</strain>
    </source>
</reference>
<comment type="caution">
    <text evidence="2">The sequence shown here is derived from an EMBL/GenBank/DDBJ whole genome shotgun (WGS) entry which is preliminary data.</text>
</comment>
<dbReference type="EMBL" id="JBHSUW010000001">
    <property type="protein sequence ID" value="MFC6505367.1"/>
    <property type="molecule type" value="Genomic_DNA"/>
</dbReference>